<accession>A0A9I3FGJ4</accession>
<evidence type="ECO:0000313" key="4">
    <source>
        <dbReference type="Proteomes" id="UP000075885"/>
    </source>
</evidence>
<evidence type="ECO:0000313" key="3">
    <source>
        <dbReference type="EnsemblMetazoa" id="AEPI015472-PA"/>
    </source>
</evidence>
<name>A0A9I3FGJ4_9DIPT</name>
<dbReference type="Proteomes" id="UP000075885">
    <property type="component" value="Unassembled WGS sequence"/>
</dbReference>
<dbReference type="InterPro" id="IPR050333">
    <property type="entry name" value="SLRP"/>
</dbReference>
<reference evidence="3" key="2">
    <citation type="submission" date="2023-03" db="UniProtKB">
        <authorList>
            <consortium name="EnsemblMetazoa"/>
        </authorList>
    </citation>
    <scope>IDENTIFICATION</scope>
    <source>
        <strain evidence="3">Epiroticus2</strain>
    </source>
</reference>
<dbReference type="Gene3D" id="3.80.10.10">
    <property type="entry name" value="Ribonuclease Inhibitor"/>
    <property type="match status" value="2"/>
</dbReference>
<protein>
    <recommendedName>
        <fullName evidence="5">Leucine rich immune protein (Coil-less)</fullName>
    </recommendedName>
</protein>
<keyword evidence="2" id="KW-0677">Repeat</keyword>
<keyword evidence="1" id="KW-0433">Leucine-rich repeat</keyword>
<dbReference type="EnsemblMetazoa" id="AEPI015472-RA">
    <property type="protein sequence ID" value="AEPI015472-PA"/>
    <property type="gene ID" value="AEPI015472"/>
</dbReference>
<dbReference type="Pfam" id="PF13855">
    <property type="entry name" value="LRR_8"/>
    <property type="match status" value="2"/>
</dbReference>
<dbReference type="AlphaFoldDB" id="A0A9I3FGJ4"/>
<dbReference type="InterPro" id="IPR001611">
    <property type="entry name" value="Leu-rich_rpt"/>
</dbReference>
<proteinExistence type="predicted"/>
<sequence>METPLKSVIFHETHNLVDVRIDRSHLTTIPDTIFVQESLETLFITRSLLTTIDFDLFEKLPNLQFISFYSNKISVVHSTPGIACCGRWLSLDLQNNRLEKFDLGVFSFMSCLKTVSLRTNRLLTIENNVPSETPPGMRRSCQSYDYQASVSADRFSSLNTIDLENNRLRVVNLSMFHDMPHLTDLMLARNLLMNVIVHNGLLPKRLESIDLSFNRMANADFRPLLSVKVVNVGGNL</sequence>
<dbReference type="PANTHER" id="PTHR45712:SF22">
    <property type="entry name" value="INSULIN-LIKE GROWTH FACTOR-BINDING PROTEIN COMPLEX ACID LABILE SUBUNIT"/>
    <property type="match status" value="1"/>
</dbReference>
<dbReference type="PANTHER" id="PTHR45712">
    <property type="entry name" value="AGAP008170-PA"/>
    <property type="match status" value="1"/>
</dbReference>
<dbReference type="SUPFAM" id="SSF52058">
    <property type="entry name" value="L domain-like"/>
    <property type="match status" value="1"/>
</dbReference>
<dbReference type="GO" id="GO:0005615">
    <property type="term" value="C:extracellular space"/>
    <property type="evidence" value="ECO:0007669"/>
    <property type="project" value="TreeGrafter"/>
</dbReference>
<organism evidence="3 4">
    <name type="scientific">Anopheles epiroticus</name>
    <dbReference type="NCBI Taxonomy" id="199890"/>
    <lineage>
        <taxon>Eukaryota</taxon>
        <taxon>Metazoa</taxon>
        <taxon>Ecdysozoa</taxon>
        <taxon>Arthropoda</taxon>
        <taxon>Hexapoda</taxon>
        <taxon>Insecta</taxon>
        <taxon>Pterygota</taxon>
        <taxon>Neoptera</taxon>
        <taxon>Endopterygota</taxon>
        <taxon>Diptera</taxon>
        <taxon>Nematocera</taxon>
        <taxon>Culicoidea</taxon>
        <taxon>Culicidae</taxon>
        <taxon>Anophelinae</taxon>
        <taxon>Anopheles</taxon>
    </lineage>
</organism>
<reference evidence="4" key="1">
    <citation type="submission" date="2013-03" db="EMBL/GenBank/DDBJ databases">
        <title>The Genome Sequence of Anopheles epiroticus epiroticus2.</title>
        <authorList>
            <consortium name="The Broad Institute Genomics Platform"/>
            <person name="Neafsey D.E."/>
            <person name="Howell P."/>
            <person name="Walker B."/>
            <person name="Young S.K."/>
            <person name="Zeng Q."/>
            <person name="Gargeya S."/>
            <person name="Fitzgerald M."/>
            <person name="Haas B."/>
            <person name="Abouelleil A."/>
            <person name="Allen A.W."/>
            <person name="Alvarado L."/>
            <person name="Arachchi H.M."/>
            <person name="Berlin A.M."/>
            <person name="Chapman S.B."/>
            <person name="Gainer-Dewar J."/>
            <person name="Goldberg J."/>
            <person name="Griggs A."/>
            <person name="Gujja S."/>
            <person name="Hansen M."/>
            <person name="Howarth C."/>
            <person name="Imamovic A."/>
            <person name="Ireland A."/>
            <person name="Larimer J."/>
            <person name="McCowan C."/>
            <person name="Murphy C."/>
            <person name="Pearson M."/>
            <person name="Poon T.W."/>
            <person name="Priest M."/>
            <person name="Roberts A."/>
            <person name="Saif S."/>
            <person name="Shea T."/>
            <person name="Sisk P."/>
            <person name="Sykes S."/>
            <person name="Wortman J."/>
            <person name="Nusbaum C."/>
            <person name="Birren B."/>
        </authorList>
    </citation>
    <scope>NUCLEOTIDE SEQUENCE [LARGE SCALE GENOMIC DNA]</scope>
    <source>
        <strain evidence="4">Epiroticus2</strain>
    </source>
</reference>
<evidence type="ECO:0000256" key="2">
    <source>
        <dbReference type="ARBA" id="ARBA00022737"/>
    </source>
</evidence>
<evidence type="ECO:0008006" key="5">
    <source>
        <dbReference type="Google" id="ProtNLM"/>
    </source>
</evidence>
<keyword evidence="4" id="KW-1185">Reference proteome</keyword>
<evidence type="ECO:0000256" key="1">
    <source>
        <dbReference type="ARBA" id="ARBA00022614"/>
    </source>
</evidence>
<dbReference type="InterPro" id="IPR032675">
    <property type="entry name" value="LRR_dom_sf"/>
</dbReference>